<dbReference type="EC" id="4.1.1.9" evidence="3"/>
<accession>A0A7W6GGP1</accession>
<dbReference type="EMBL" id="JACIDR010000005">
    <property type="protein sequence ID" value="MBB3974282.1"/>
    <property type="molecule type" value="Genomic_DNA"/>
</dbReference>
<dbReference type="GO" id="GO:0050080">
    <property type="term" value="F:malonyl-CoA decarboxylase activity"/>
    <property type="evidence" value="ECO:0007669"/>
    <property type="project" value="UniProtKB-EC"/>
</dbReference>
<keyword evidence="3" id="KW-0456">Lyase</keyword>
<evidence type="ECO:0000259" key="2">
    <source>
        <dbReference type="Pfam" id="PF17408"/>
    </source>
</evidence>
<dbReference type="GO" id="GO:0006633">
    <property type="term" value="P:fatty acid biosynthetic process"/>
    <property type="evidence" value="ECO:0007669"/>
    <property type="project" value="InterPro"/>
</dbReference>
<dbReference type="Gene3D" id="3.40.630.150">
    <property type="entry name" value="Malonyl-CoA decarboxylase, catalytic domain"/>
    <property type="match status" value="1"/>
</dbReference>
<dbReference type="Proteomes" id="UP000528964">
    <property type="component" value="Unassembled WGS sequence"/>
</dbReference>
<dbReference type="RefSeq" id="WP_183396129.1">
    <property type="nucleotide sequence ID" value="NZ_JACIDR010000005.1"/>
</dbReference>
<gene>
    <name evidence="3" type="ORF">GGR24_002963</name>
</gene>
<evidence type="ECO:0000313" key="4">
    <source>
        <dbReference type="Proteomes" id="UP000528964"/>
    </source>
</evidence>
<organism evidence="3 4">
    <name type="scientific">Hansschlegelia beijingensis</name>
    <dbReference type="NCBI Taxonomy" id="1133344"/>
    <lineage>
        <taxon>Bacteria</taxon>
        <taxon>Pseudomonadati</taxon>
        <taxon>Pseudomonadota</taxon>
        <taxon>Alphaproteobacteria</taxon>
        <taxon>Hyphomicrobiales</taxon>
        <taxon>Methylopilaceae</taxon>
        <taxon>Hansschlegelia</taxon>
    </lineage>
</organism>
<dbReference type="InterPro" id="IPR038917">
    <property type="entry name" value="Malonyl_CoA_deC"/>
</dbReference>
<dbReference type="AlphaFoldDB" id="A0A7W6GGP1"/>
<dbReference type="PANTHER" id="PTHR28641:SF1">
    <property type="entry name" value="MALONYL-COA DECARBOXYLASE, MITOCHONDRIAL"/>
    <property type="match status" value="1"/>
</dbReference>
<dbReference type="Pfam" id="PF05292">
    <property type="entry name" value="MCD"/>
    <property type="match status" value="1"/>
</dbReference>
<feature type="domain" description="Malonyl-CoA decarboxylase N-terminal" evidence="2">
    <location>
        <begin position="82"/>
        <end position="165"/>
    </location>
</feature>
<dbReference type="PANTHER" id="PTHR28641">
    <property type="match status" value="1"/>
</dbReference>
<sequence length="458" mass="50867">MSGASFFGDMLQTITERGRQLLALAPFGGDAPRPSLEQLCERLLGGNGEASGMALASLILERWRSLDGPEQAAFMTMLLERFGADESRLDAAIDAHRAKPSADTVRALHAAAEPRRQEIIRRLNLAPEGVGQLVRMREALLRMLPERPELAAVDADFAHLFGSWFNRGFLVLKPVDWATPANVLEKIIRYEAVHEIKDWDELRRRVQPVDRRCFAFFHPRLPDEPLIFVEVALTTSIAATISDVLDEDRAQIRAEDATTAVFYSISNCQEGLRGVSFGNFLIKQVVADLRRDLPKLSTFVTLSPMPGFAAWLARQRAAERPDLLDPAERAQLAPLDDPAWDRNPDAVEELQPALCRAAATYLLRARNPAGLAADPVARFHLGNGARLERINFLGDRSPRGLRQAHGMMVNYLYDLSDIEKNHEAFIGRGEVIASPAVQRLAPTTRASQPRSVRPEHAA</sequence>
<dbReference type="Pfam" id="PF17408">
    <property type="entry name" value="MCD_N"/>
    <property type="match status" value="1"/>
</dbReference>
<feature type="domain" description="Malonyl-CoA decarboxylase C-terminal" evidence="1">
    <location>
        <begin position="168"/>
        <end position="414"/>
    </location>
</feature>
<evidence type="ECO:0000313" key="3">
    <source>
        <dbReference type="EMBL" id="MBB3974282.1"/>
    </source>
</evidence>
<comment type="caution">
    <text evidence="3">The sequence shown here is derived from an EMBL/GenBank/DDBJ whole genome shotgun (WGS) entry which is preliminary data.</text>
</comment>
<dbReference type="InterPro" id="IPR035372">
    <property type="entry name" value="MCD_N"/>
</dbReference>
<proteinExistence type="predicted"/>
<protein>
    <submittedName>
        <fullName evidence="3">Malonyl-CoA decarboxylase</fullName>
        <ecNumber evidence="3">4.1.1.9</ecNumber>
    </submittedName>
</protein>
<dbReference type="InterPro" id="IPR007956">
    <property type="entry name" value="Malonyl_CoA_deC_C"/>
</dbReference>
<keyword evidence="4" id="KW-1185">Reference proteome</keyword>
<reference evidence="3 4" key="1">
    <citation type="submission" date="2020-08" db="EMBL/GenBank/DDBJ databases">
        <title>Genomic Encyclopedia of Type Strains, Phase IV (KMG-IV): sequencing the most valuable type-strain genomes for metagenomic binning, comparative biology and taxonomic classification.</title>
        <authorList>
            <person name="Goeker M."/>
        </authorList>
    </citation>
    <scope>NUCLEOTIDE SEQUENCE [LARGE SCALE GENOMIC DNA]</scope>
    <source>
        <strain evidence="3 4">DSM 25481</strain>
    </source>
</reference>
<dbReference type="Gene3D" id="1.20.140.90">
    <property type="entry name" value="Malonyl-CoA decarboxylase, oligemerization domain"/>
    <property type="match status" value="1"/>
</dbReference>
<dbReference type="InterPro" id="IPR038351">
    <property type="entry name" value="MCD_N_sf"/>
</dbReference>
<evidence type="ECO:0000259" key="1">
    <source>
        <dbReference type="Pfam" id="PF05292"/>
    </source>
</evidence>
<dbReference type="InterPro" id="IPR042303">
    <property type="entry name" value="Malonyl_CoA_deC_C_sf"/>
</dbReference>
<name>A0A7W6GGP1_9HYPH</name>